<dbReference type="AlphaFoldDB" id="A0A803QC73"/>
<keyword evidence="1" id="KW-0175">Coiled coil</keyword>
<name>A0A803QC73_CANSA</name>
<dbReference type="EnsemblPlants" id="evm.model.08.734">
    <property type="protein sequence ID" value="cds.evm.model.08.734"/>
    <property type="gene ID" value="evm.TU.08.734"/>
</dbReference>
<feature type="coiled-coil region" evidence="1">
    <location>
        <begin position="262"/>
        <end position="315"/>
    </location>
</feature>
<evidence type="ECO:0000313" key="4">
    <source>
        <dbReference type="Proteomes" id="UP000596661"/>
    </source>
</evidence>
<evidence type="ECO:0000256" key="1">
    <source>
        <dbReference type="SAM" id="Coils"/>
    </source>
</evidence>
<accession>A0A803QC73</accession>
<dbReference type="EMBL" id="UZAU01000691">
    <property type="status" value="NOT_ANNOTATED_CDS"/>
    <property type="molecule type" value="Genomic_DNA"/>
</dbReference>
<feature type="region of interest" description="Disordered" evidence="2">
    <location>
        <begin position="375"/>
        <end position="401"/>
    </location>
</feature>
<keyword evidence="4" id="KW-1185">Reference proteome</keyword>
<proteinExistence type="predicted"/>
<reference evidence="3" key="1">
    <citation type="submission" date="2018-11" db="EMBL/GenBank/DDBJ databases">
        <authorList>
            <person name="Grassa J C."/>
        </authorList>
    </citation>
    <scope>NUCLEOTIDE SEQUENCE [LARGE SCALE GENOMIC DNA]</scope>
</reference>
<evidence type="ECO:0000256" key="2">
    <source>
        <dbReference type="SAM" id="MobiDB-lite"/>
    </source>
</evidence>
<dbReference type="Proteomes" id="UP000596661">
    <property type="component" value="Chromosome 8"/>
</dbReference>
<organism evidence="3 4">
    <name type="scientific">Cannabis sativa</name>
    <name type="common">Hemp</name>
    <name type="synonym">Marijuana</name>
    <dbReference type="NCBI Taxonomy" id="3483"/>
    <lineage>
        <taxon>Eukaryota</taxon>
        <taxon>Viridiplantae</taxon>
        <taxon>Streptophyta</taxon>
        <taxon>Embryophyta</taxon>
        <taxon>Tracheophyta</taxon>
        <taxon>Spermatophyta</taxon>
        <taxon>Magnoliopsida</taxon>
        <taxon>eudicotyledons</taxon>
        <taxon>Gunneridae</taxon>
        <taxon>Pentapetalae</taxon>
        <taxon>rosids</taxon>
        <taxon>fabids</taxon>
        <taxon>Rosales</taxon>
        <taxon>Cannabaceae</taxon>
        <taxon>Cannabis</taxon>
    </lineage>
</organism>
<reference evidence="3" key="2">
    <citation type="submission" date="2021-03" db="UniProtKB">
        <authorList>
            <consortium name="EnsemblPlants"/>
        </authorList>
    </citation>
    <scope>IDENTIFICATION</scope>
</reference>
<feature type="compositionally biased region" description="Polar residues" evidence="2">
    <location>
        <begin position="375"/>
        <end position="386"/>
    </location>
</feature>
<evidence type="ECO:0000313" key="3">
    <source>
        <dbReference type="EnsemblPlants" id="cds.evm.model.08.734"/>
    </source>
</evidence>
<protein>
    <submittedName>
        <fullName evidence="3">Uncharacterized protein</fullName>
    </submittedName>
</protein>
<sequence length="401" mass="45374">MFIKFLTVDGINSLLGNQRVESTCYNTSLTFDKRTSSSVLMAKGMRKTSFIVITTKRKWKTSFTVKTCKGKKNASFIVNTIEGIVKNSKEEDYEGDVEVQEIEDQDGDCPDSPSEAEEEGVARPLCFKGYNESREPVFELGDILVEGEDYVTQEFIEVVPHKRQGALGARWVCPPSIVTEGHLKNLEKAGYLGRLECFLPSPNHRTTSLKVGYYAWSGAHTKQEAMLFLHMYFKRVTDYFHLCSTQFTPKGIKGVDLSKKEVEDARTQLEVVRTKLGEVNKKLLATETRVTELTKELLEDEVKDKKITEEELKTEVKSQISKVEELGKRVDTLETTILEIFYDFWKDNPKANFDYLGTSKDMFLDYYMAHATNENPEATTSTSPIVQSVEAPSAQTDPPAP</sequence>
<dbReference type="Gramene" id="evm.model.08.734">
    <property type="protein sequence ID" value="cds.evm.model.08.734"/>
    <property type="gene ID" value="evm.TU.08.734"/>
</dbReference>